<evidence type="ECO:0000313" key="1">
    <source>
        <dbReference type="EMBL" id="MDR5899218.1"/>
    </source>
</evidence>
<dbReference type="InterPro" id="IPR006597">
    <property type="entry name" value="Sel1-like"/>
</dbReference>
<keyword evidence="2" id="KW-1185">Reference proteome</keyword>
<dbReference type="PANTHER" id="PTHR11102">
    <property type="entry name" value="SEL-1-LIKE PROTEIN"/>
    <property type="match status" value="1"/>
</dbReference>
<dbReference type="InterPro" id="IPR050767">
    <property type="entry name" value="Sel1_AlgK"/>
</dbReference>
<comment type="caution">
    <text evidence="1">The sequence shown here is derived from an EMBL/GenBank/DDBJ whole genome shotgun (WGS) entry which is preliminary data.</text>
</comment>
<dbReference type="PANTHER" id="PTHR11102:SF160">
    <property type="entry name" value="ERAD-ASSOCIATED E3 UBIQUITIN-PROTEIN LIGASE COMPONENT HRD3"/>
    <property type="match status" value="1"/>
</dbReference>
<dbReference type="SUPFAM" id="SSF81901">
    <property type="entry name" value="HCP-like"/>
    <property type="match status" value="2"/>
</dbReference>
<sequence length="262" mass="29408">MYTSKTAGRGFISLGICLRDKNPTNTNRFKTLFQAELEALGEEGDSDANFMLGLRAYHGADSSPAPRVAAVYWRHAAEKGHTDAMYSLSLLYLNGRGVQASPKKAIELLYHACSRHHPGALNRLGCHFWWGDVVSQDREKALTLFTYAHQLGSAEAAYNLGIYCLSPTPSYNDVRSGIHYLCQAAQQYLPEAMAQLAACFDGKYPLFEDRAASRQWRELAARFDHLPSQLHLASHYLYIDKSQKAYQWLHRAAQQGHAPRNT</sequence>
<dbReference type="InterPro" id="IPR011990">
    <property type="entry name" value="TPR-like_helical_dom_sf"/>
</dbReference>
<gene>
    <name evidence="1" type="ORF">QC823_09485</name>
</gene>
<protein>
    <submittedName>
        <fullName evidence="1">Tetratricopeptide repeat protein</fullName>
    </submittedName>
</protein>
<dbReference type="RefSeq" id="WP_309656103.1">
    <property type="nucleotide sequence ID" value="NZ_JARWAN010000013.1"/>
</dbReference>
<proteinExistence type="predicted"/>
<dbReference type="SMART" id="SM00671">
    <property type="entry name" value="SEL1"/>
    <property type="match status" value="5"/>
</dbReference>
<dbReference type="Proteomes" id="UP001254564">
    <property type="component" value="Unassembled WGS sequence"/>
</dbReference>
<dbReference type="Gene3D" id="1.25.40.10">
    <property type="entry name" value="Tetratricopeptide repeat domain"/>
    <property type="match status" value="1"/>
</dbReference>
<dbReference type="Pfam" id="PF08238">
    <property type="entry name" value="Sel1"/>
    <property type="match status" value="6"/>
</dbReference>
<dbReference type="EMBL" id="JARWAN010000013">
    <property type="protein sequence ID" value="MDR5899218.1"/>
    <property type="molecule type" value="Genomic_DNA"/>
</dbReference>
<name>A0ABU1H6R9_9GAMM</name>
<reference evidence="1 2" key="1">
    <citation type="submission" date="2023-04" db="EMBL/GenBank/DDBJ databases">
        <title>A long-awaited taxogenomic arrangement of the family Halomonadaceae.</title>
        <authorList>
            <person name="De La Haba R."/>
            <person name="Chuvochina M."/>
            <person name="Wittouck S."/>
            <person name="Arahal D.R."/>
            <person name="Sanchez-Porro C."/>
            <person name="Hugenholtz P."/>
            <person name="Ventosa A."/>
        </authorList>
    </citation>
    <scope>NUCLEOTIDE SEQUENCE [LARGE SCALE GENOMIC DNA]</scope>
    <source>
        <strain evidence="1 2">DSM 21020</strain>
    </source>
</reference>
<evidence type="ECO:0000313" key="2">
    <source>
        <dbReference type="Proteomes" id="UP001254564"/>
    </source>
</evidence>
<accession>A0ABU1H6R9</accession>
<organism evidence="1 2">
    <name type="scientific">Vreelandella vilamensis</name>
    <dbReference type="NCBI Taxonomy" id="531309"/>
    <lineage>
        <taxon>Bacteria</taxon>
        <taxon>Pseudomonadati</taxon>
        <taxon>Pseudomonadota</taxon>
        <taxon>Gammaproteobacteria</taxon>
        <taxon>Oceanospirillales</taxon>
        <taxon>Halomonadaceae</taxon>
        <taxon>Vreelandella</taxon>
    </lineage>
</organism>